<evidence type="ECO:0000313" key="7">
    <source>
        <dbReference type="EMBL" id="ERL49671.1"/>
    </source>
</evidence>
<evidence type="ECO:0000256" key="1">
    <source>
        <dbReference type="ARBA" id="ARBA00004533"/>
    </source>
</evidence>
<name>W1N3C9_9GAMM</name>
<dbReference type="OrthoDB" id="9808633at2"/>
<dbReference type="STRING" id="1178482.AR456_02265"/>
<evidence type="ECO:0000256" key="2">
    <source>
        <dbReference type="ARBA" id="ARBA00022475"/>
    </source>
</evidence>
<dbReference type="GO" id="GO:0009247">
    <property type="term" value="P:glycolipid biosynthetic process"/>
    <property type="evidence" value="ECO:0007669"/>
    <property type="project" value="UniProtKB-ARBA"/>
</dbReference>
<dbReference type="Pfam" id="PF03279">
    <property type="entry name" value="Lip_A_acyltrans"/>
    <property type="match status" value="1"/>
</dbReference>
<dbReference type="GO" id="GO:0016746">
    <property type="term" value="F:acyltransferase activity"/>
    <property type="evidence" value="ECO:0007669"/>
    <property type="project" value="UniProtKB-KW"/>
</dbReference>
<protein>
    <recommendedName>
        <fullName evidence="9">Glycosyl transferase</fullName>
    </recommendedName>
</protein>
<dbReference type="InterPro" id="IPR004960">
    <property type="entry name" value="LipA_acyltrans"/>
</dbReference>
<gene>
    <name evidence="7" type="ORF">BJB45_00705</name>
</gene>
<dbReference type="PANTHER" id="PTHR30606:SF9">
    <property type="entry name" value="LIPID A BIOSYNTHESIS LAUROYLTRANSFERASE"/>
    <property type="match status" value="1"/>
</dbReference>
<accession>W1N3C9</accession>
<dbReference type="PANTHER" id="PTHR30606">
    <property type="entry name" value="LIPID A BIOSYNTHESIS LAUROYL ACYLTRANSFERASE"/>
    <property type="match status" value="1"/>
</dbReference>
<dbReference type="AlphaFoldDB" id="W1N3C9"/>
<evidence type="ECO:0000313" key="8">
    <source>
        <dbReference type="Proteomes" id="UP000019113"/>
    </source>
</evidence>
<comment type="caution">
    <text evidence="7">The sequence shown here is derived from an EMBL/GenBank/DDBJ whole genome shotgun (WGS) entry which is preliminary data.</text>
</comment>
<reference evidence="7 8" key="1">
    <citation type="submission" date="2013-08" db="EMBL/GenBank/DDBJ databases">
        <title>draft genome of Halomonas huanghegensis, strain BJGMM-B45T.</title>
        <authorList>
            <person name="Miao C."/>
            <person name="Wan Y."/>
            <person name="Jin W."/>
        </authorList>
    </citation>
    <scope>NUCLEOTIDE SEQUENCE [LARGE SCALE GENOMIC DNA]</scope>
    <source>
        <strain evidence="7 8">BJGMM-B45</strain>
    </source>
</reference>
<dbReference type="RefSeq" id="WP_021819715.1">
    <property type="nucleotide sequence ID" value="NZ_AVBC01000039.1"/>
</dbReference>
<comment type="subcellular location">
    <subcellularLocation>
        <location evidence="1">Cell inner membrane</location>
    </subcellularLocation>
</comment>
<keyword evidence="3" id="KW-0997">Cell inner membrane</keyword>
<sequence>MNQHHWASIGERGTLTGMMLMVRLRRLGEWPFRLVLGPVILWYYLAHRLARQASREYLARLMPELKQRPIAWRLRSLRHFFTFGQALMDKVAAWNGEHAPETLNGTGVDNFREAFAEGHGGLVLVSHHGNLDVVNALSEQHANLQLTVLMHTRNAQKFNQLLERATGRRQPDILDVSDLSPASAQQLDQRIRDGGFVVIAADRISPSEQRYRQLEFLGADAGFPEGPFILATLLRCPVYYLSCVRENNSFTVTFDKFDDTSRLARADREAWMADAMQRHVALLEQQVRRHPMQWFNFYPFWQDPEAR</sequence>
<evidence type="ECO:0008006" key="9">
    <source>
        <dbReference type="Google" id="ProtNLM"/>
    </source>
</evidence>
<evidence type="ECO:0000256" key="3">
    <source>
        <dbReference type="ARBA" id="ARBA00022519"/>
    </source>
</evidence>
<dbReference type="GO" id="GO:0005886">
    <property type="term" value="C:plasma membrane"/>
    <property type="evidence" value="ECO:0007669"/>
    <property type="project" value="UniProtKB-SubCell"/>
</dbReference>
<organism evidence="7 8">
    <name type="scientific">Halomonas huangheensis</name>
    <dbReference type="NCBI Taxonomy" id="1178482"/>
    <lineage>
        <taxon>Bacteria</taxon>
        <taxon>Pseudomonadati</taxon>
        <taxon>Pseudomonadota</taxon>
        <taxon>Gammaproteobacteria</taxon>
        <taxon>Oceanospirillales</taxon>
        <taxon>Halomonadaceae</taxon>
        <taxon>Halomonas</taxon>
    </lineage>
</organism>
<keyword evidence="8" id="KW-1185">Reference proteome</keyword>
<keyword evidence="2" id="KW-1003">Cell membrane</keyword>
<dbReference type="EMBL" id="AVBC01000039">
    <property type="protein sequence ID" value="ERL49671.1"/>
    <property type="molecule type" value="Genomic_DNA"/>
</dbReference>
<evidence type="ECO:0000256" key="6">
    <source>
        <dbReference type="ARBA" id="ARBA00023315"/>
    </source>
</evidence>
<evidence type="ECO:0000256" key="4">
    <source>
        <dbReference type="ARBA" id="ARBA00022679"/>
    </source>
</evidence>
<keyword evidence="4" id="KW-0808">Transferase</keyword>
<dbReference type="PATRIC" id="fig|1178482.3.peg.2766"/>
<proteinExistence type="predicted"/>
<dbReference type="KEGG" id="hhu:AR456_02265"/>
<dbReference type="eggNOG" id="COG4261">
    <property type="taxonomic scope" value="Bacteria"/>
</dbReference>
<keyword evidence="5" id="KW-0472">Membrane</keyword>
<dbReference type="Proteomes" id="UP000019113">
    <property type="component" value="Unassembled WGS sequence"/>
</dbReference>
<evidence type="ECO:0000256" key="5">
    <source>
        <dbReference type="ARBA" id="ARBA00023136"/>
    </source>
</evidence>
<dbReference type="CDD" id="cd07984">
    <property type="entry name" value="LPLAT_LABLAT-like"/>
    <property type="match status" value="1"/>
</dbReference>
<keyword evidence="6" id="KW-0012">Acyltransferase</keyword>